<keyword evidence="3" id="KW-1185">Reference proteome</keyword>
<evidence type="ECO:0000313" key="2">
    <source>
        <dbReference type="EMBL" id="ACF43807.1"/>
    </source>
</evidence>
<evidence type="ECO:0000313" key="3">
    <source>
        <dbReference type="Proteomes" id="UP000002724"/>
    </source>
</evidence>
<dbReference type="Gene3D" id="1.10.260.40">
    <property type="entry name" value="lambda repressor-like DNA-binding domains"/>
    <property type="match status" value="1"/>
</dbReference>
<dbReference type="PROSITE" id="PS50943">
    <property type="entry name" value="HTH_CROC1"/>
    <property type="match status" value="1"/>
</dbReference>
<feature type="domain" description="HTH cro/C1-type" evidence="1">
    <location>
        <begin position="25"/>
        <end position="56"/>
    </location>
</feature>
<reference evidence="2 3" key="1">
    <citation type="submission" date="2008-06" db="EMBL/GenBank/DDBJ databases">
        <title>Complete sequence of Pelodictyon phaeoclathratiforme BU-1.</title>
        <authorList>
            <consortium name="US DOE Joint Genome Institute"/>
            <person name="Lucas S."/>
            <person name="Copeland A."/>
            <person name="Lapidus A."/>
            <person name="Glavina del Rio T."/>
            <person name="Dalin E."/>
            <person name="Tice H."/>
            <person name="Bruce D."/>
            <person name="Goodwin L."/>
            <person name="Pitluck S."/>
            <person name="Schmutz J."/>
            <person name="Larimer F."/>
            <person name="Land M."/>
            <person name="Hauser L."/>
            <person name="Kyrpides N."/>
            <person name="Mikhailova N."/>
            <person name="Liu Z."/>
            <person name="Li T."/>
            <person name="Zhao F."/>
            <person name="Overmann J."/>
            <person name="Bryant D.A."/>
            <person name="Richardson P."/>
        </authorList>
    </citation>
    <scope>NUCLEOTIDE SEQUENCE [LARGE SCALE GENOMIC DNA]</scope>
    <source>
        <strain evidence="3">DSM 5477 / BU-1</strain>
    </source>
</reference>
<dbReference type="SUPFAM" id="SSF47413">
    <property type="entry name" value="lambda repressor-like DNA-binding domains"/>
    <property type="match status" value="1"/>
</dbReference>
<organism evidence="2 3">
    <name type="scientific">Pelodictyon phaeoclathratiforme (strain DSM 5477 / BU-1)</name>
    <dbReference type="NCBI Taxonomy" id="324925"/>
    <lineage>
        <taxon>Bacteria</taxon>
        <taxon>Pseudomonadati</taxon>
        <taxon>Chlorobiota</taxon>
        <taxon>Chlorobiia</taxon>
        <taxon>Chlorobiales</taxon>
        <taxon>Chlorobiaceae</taxon>
        <taxon>Chlorobium/Pelodictyon group</taxon>
        <taxon>Pelodictyon</taxon>
    </lineage>
</organism>
<protein>
    <submittedName>
        <fullName evidence="2">Transcriptional regulator, XRE family</fullName>
    </submittedName>
</protein>
<dbReference type="CDD" id="cd00093">
    <property type="entry name" value="HTH_XRE"/>
    <property type="match status" value="1"/>
</dbReference>
<dbReference type="AlphaFoldDB" id="B4SAC1"/>
<dbReference type="GO" id="GO:0003677">
    <property type="term" value="F:DNA binding"/>
    <property type="evidence" value="ECO:0007669"/>
    <property type="project" value="InterPro"/>
</dbReference>
<dbReference type="Pfam" id="PF13560">
    <property type="entry name" value="HTH_31"/>
    <property type="match status" value="1"/>
</dbReference>
<name>B4SAC1_PELPB</name>
<dbReference type="SMART" id="SM00530">
    <property type="entry name" value="HTH_XRE"/>
    <property type="match status" value="1"/>
</dbReference>
<dbReference type="eggNOG" id="COG1813">
    <property type="taxonomic scope" value="Bacteria"/>
</dbReference>
<dbReference type="KEGG" id="pph:Ppha_1558"/>
<dbReference type="EMBL" id="CP001110">
    <property type="protein sequence ID" value="ACF43807.1"/>
    <property type="molecule type" value="Genomic_DNA"/>
</dbReference>
<sequence length="114" mass="12850">MIVSEEKAPMPLPVKRAVMKFGRDLSLARRRRRFSQESMAERIGISVSSLRRLEKGDPGLSWGTIARAMYVLGEIEKLNQLLDTAKDDIGLVLMDEQLPRRIRSRKPSAESGAL</sequence>
<dbReference type="InterPro" id="IPR010982">
    <property type="entry name" value="Lambda_DNA-bd_dom_sf"/>
</dbReference>
<dbReference type="STRING" id="324925.Ppha_1558"/>
<dbReference type="InterPro" id="IPR001387">
    <property type="entry name" value="Cro/C1-type_HTH"/>
</dbReference>
<evidence type="ECO:0000259" key="1">
    <source>
        <dbReference type="PROSITE" id="PS50943"/>
    </source>
</evidence>
<accession>B4SAC1</accession>
<dbReference type="Proteomes" id="UP000002724">
    <property type="component" value="Chromosome"/>
</dbReference>
<proteinExistence type="predicted"/>
<dbReference type="HOGENOM" id="CLU_153788_1_0_10"/>
<dbReference type="RefSeq" id="WP_012508295.1">
    <property type="nucleotide sequence ID" value="NC_011060.1"/>
</dbReference>
<gene>
    <name evidence="2" type="ordered locus">Ppha_1558</name>
</gene>